<dbReference type="GO" id="GO:1990247">
    <property type="term" value="F:N6-methyladenosine-containing RNA reader activity"/>
    <property type="evidence" value="ECO:0007669"/>
    <property type="project" value="UniProtKB-UniRule"/>
</dbReference>
<dbReference type="CDD" id="cd21134">
    <property type="entry name" value="YTH"/>
    <property type="match status" value="1"/>
</dbReference>
<dbReference type="Pfam" id="PF04146">
    <property type="entry name" value="YTH"/>
    <property type="match status" value="1"/>
</dbReference>
<dbReference type="AlphaFoldDB" id="A0AAD3RXZ4"/>
<dbReference type="InterPro" id="IPR045168">
    <property type="entry name" value="YTH_prot"/>
</dbReference>
<feature type="compositionally biased region" description="Polar residues" evidence="5">
    <location>
        <begin position="19"/>
        <end position="31"/>
    </location>
</feature>
<evidence type="ECO:0000259" key="6">
    <source>
        <dbReference type="PROSITE" id="PS50882"/>
    </source>
</evidence>
<comment type="similarity">
    <text evidence="4">Belongs to the YTHDF family.</text>
</comment>
<evidence type="ECO:0000313" key="8">
    <source>
        <dbReference type="Proteomes" id="UP001279734"/>
    </source>
</evidence>
<feature type="region of interest" description="Disordered" evidence="5">
    <location>
        <begin position="623"/>
        <end position="682"/>
    </location>
</feature>
<dbReference type="InterPro" id="IPR007275">
    <property type="entry name" value="YTH_domain"/>
</dbReference>
<name>A0AAD3RXZ4_NEPGR</name>
<evidence type="ECO:0000256" key="1">
    <source>
        <dbReference type="ARBA" id="ARBA00004496"/>
    </source>
</evidence>
<comment type="subcellular location">
    <subcellularLocation>
        <location evidence="1">Cytoplasm</location>
    </subcellularLocation>
</comment>
<feature type="region of interest" description="Disordered" evidence="5">
    <location>
        <begin position="169"/>
        <end position="230"/>
    </location>
</feature>
<feature type="domain" description="YTH" evidence="6">
    <location>
        <begin position="457"/>
        <end position="594"/>
    </location>
</feature>
<reference evidence="7" key="1">
    <citation type="submission" date="2023-05" db="EMBL/GenBank/DDBJ databases">
        <title>Nepenthes gracilis genome sequencing.</title>
        <authorList>
            <person name="Fukushima K."/>
        </authorList>
    </citation>
    <scope>NUCLEOTIDE SEQUENCE</scope>
    <source>
        <strain evidence="7">SING2019-196</strain>
    </source>
</reference>
<comment type="caution">
    <text evidence="7">The sequence shown here is derived from an EMBL/GenBank/DDBJ whole genome shotgun (WGS) entry which is preliminary data.</text>
</comment>
<feature type="compositionally biased region" description="Basic and acidic residues" evidence="5">
    <location>
        <begin position="640"/>
        <end position="655"/>
    </location>
</feature>
<protein>
    <recommendedName>
        <fullName evidence="4">YTH domain-containing family protein</fullName>
    </recommendedName>
</protein>
<feature type="compositionally biased region" description="Polar residues" evidence="5">
    <location>
        <begin position="666"/>
        <end position="679"/>
    </location>
</feature>
<keyword evidence="2" id="KW-0963">Cytoplasm</keyword>
<dbReference type="Proteomes" id="UP001279734">
    <property type="component" value="Unassembled WGS sequence"/>
</dbReference>
<keyword evidence="8" id="KW-1185">Reference proteome</keyword>
<evidence type="ECO:0000256" key="5">
    <source>
        <dbReference type="SAM" id="MobiDB-lite"/>
    </source>
</evidence>
<feature type="region of interest" description="Disordered" evidence="5">
    <location>
        <begin position="15"/>
        <end position="44"/>
    </location>
</feature>
<proteinExistence type="inferred from homology"/>
<evidence type="ECO:0000256" key="3">
    <source>
        <dbReference type="ARBA" id="ARBA00022884"/>
    </source>
</evidence>
<evidence type="ECO:0000313" key="7">
    <source>
        <dbReference type="EMBL" id="GMH00108.1"/>
    </source>
</evidence>
<dbReference type="EMBL" id="BSYO01000001">
    <property type="protein sequence ID" value="GMH00108.1"/>
    <property type="molecule type" value="Genomic_DNA"/>
</dbReference>
<dbReference type="GO" id="GO:0061157">
    <property type="term" value="P:mRNA destabilization"/>
    <property type="evidence" value="ECO:0007669"/>
    <property type="project" value="TreeGrafter"/>
</dbReference>
<sequence length="709" mass="77399">MANVATPADQAAGLLKNLSMDSQPKTKNNLALTEPTMKPPSSQIDLKDASNGLIHLNERSATPMLPDAMDPSICYPPNSFMHAAYYYGGYDVSGNDWDDYSRYVNPDGVEIPPGVYGDNGSLMYHHGFGFAPYGPYTPAGSSVPAMGQDSQLYGHQQYQYPSPYFQPVTPTSGTYTPAPAAPLQGELSSAAAGQSPLPAEAANGNTNPVSNGGGKGTNGSAPLRATHQNSYFGTNNSYGRGALPGALPTSGYHDPRFGFDGIRSPIPWLDGPFFSDGQPRPVTSNSFTSPASQANYAPSSRNQSLSPHANVMGLHHPKPISGMGTAHGFINHMYPSKFYGRYGNTVRTSSDYGSNGYDARNSDRGCFAVDSKYRNRGRSNAFFGYGNENMDGLNELNRGPRAKSCKNQTGFAPFTLAVRGQNVTSHGNHDEEKGGLNMILDREQFNCADFPESYPDAKFFIIKSYSEDDVHKSIKYNVWSSTPNGNKKLDAAYQEAREKSCGCPLFLFFSVNTSGQFVGIAEMVGPVDFHKDVDYWQQDKWNGSFPVQWRIVKDVPNSLLKHITLENNENKPVTNSRDTQEVKMEQGLQMLKIFKEHISKTCILDDFGFYEVRQKIIQEKKAKQQQFQKQVSEGKGTGGRNKDGGNEQKLHKSAEGPDPIQEVELSIQSNGDAKLSDNTDMVAKTRDAPKSCKLVVSENIVVNGVANGS</sequence>
<dbReference type="PANTHER" id="PTHR12357">
    <property type="entry name" value="YTH YT521-B HOMOLOGY DOMAIN-CONTAINING"/>
    <property type="match status" value="1"/>
</dbReference>
<dbReference type="Gene3D" id="3.10.590.10">
    <property type="entry name" value="ph1033 like domains"/>
    <property type="match status" value="1"/>
</dbReference>
<evidence type="ECO:0000256" key="4">
    <source>
        <dbReference type="RuleBase" id="RU369095"/>
    </source>
</evidence>
<dbReference type="PANTHER" id="PTHR12357:SF99">
    <property type="entry name" value="YTH DOMAIN-CONTAINING PROTEIN ECT2-RELATED"/>
    <property type="match status" value="1"/>
</dbReference>
<comment type="function">
    <text evidence="4">Specifically recognizes and binds N6-methyladenosine (m6A)-containing RNAs, and regulates mRNA stability. M6A is a modification present at internal sites of mRNAs and some non-coding RNAs and plays a role in mRNA stability and processing.</text>
</comment>
<dbReference type="GO" id="GO:0005737">
    <property type="term" value="C:cytoplasm"/>
    <property type="evidence" value="ECO:0007669"/>
    <property type="project" value="UniProtKB-SubCell"/>
</dbReference>
<dbReference type="FunFam" id="3.10.590.10:FF:000001">
    <property type="entry name" value="YTH domain family 1, isoform CRA_a"/>
    <property type="match status" value="1"/>
</dbReference>
<dbReference type="GO" id="GO:0003729">
    <property type="term" value="F:mRNA binding"/>
    <property type="evidence" value="ECO:0007669"/>
    <property type="project" value="UniProtKB-UniRule"/>
</dbReference>
<organism evidence="7 8">
    <name type="scientific">Nepenthes gracilis</name>
    <name type="common">Slender pitcher plant</name>
    <dbReference type="NCBI Taxonomy" id="150966"/>
    <lineage>
        <taxon>Eukaryota</taxon>
        <taxon>Viridiplantae</taxon>
        <taxon>Streptophyta</taxon>
        <taxon>Embryophyta</taxon>
        <taxon>Tracheophyta</taxon>
        <taxon>Spermatophyta</taxon>
        <taxon>Magnoliopsida</taxon>
        <taxon>eudicotyledons</taxon>
        <taxon>Gunneridae</taxon>
        <taxon>Pentapetalae</taxon>
        <taxon>Caryophyllales</taxon>
        <taxon>Nepenthaceae</taxon>
        <taxon>Nepenthes</taxon>
    </lineage>
</organism>
<gene>
    <name evidence="7" type="ORF">Nepgr_001947</name>
</gene>
<feature type="compositionally biased region" description="Polar residues" evidence="5">
    <location>
        <begin position="281"/>
        <end position="307"/>
    </location>
</feature>
<dbReference type="PROSITE" id="PS50882">
    <property type="entry name" value="YTH"/>
    <property type="match status" value="1"/>
</dbReference>
<feature type="region of interest" description="Disordered" evidence="5">
    <location>
        <begin position="270"/>
        <end position="318"/>
    </location>
</feature>
<accession>A0AAD3RXZ4</accession>
<keyword evidence="3 4" id="KW-0694">RNA-binding</keyword>
<evidence type="ECO:0000256" key="2">
    <source>
        <dbReference type="ARBA" id="ARBA00022490"/>
    </source>
</evidence>